<name>A0A0F8AV01_9EURY</name>
<sequence length="77" mass="8862">RPGPERRTRRRPRRSPVRERFDRVVEPGRDCGVTCDSHDPADPPETDRDRLRDERTAWVADPAGGGPRRQSGLSRFL</sequence>
<proteinExistence type="predicted"/>
<dbReference type="EMBL" id="JNFH02000043">
    <property type="protein sequence ID" value="KKF39506.1"/>
    <property type="molecule type" value="Genomic_DNA"/>
</dbReference>
<keyword evidence="3" id="KW-1185">Reference proteome</keyword>
<feature type="compositionally biased region" description="Basic and acidic residues" evidence="1">
    <location>
        <begin position="36"/>
        <end position="56"/>
    </location>
</feature>
<protein>
    <submittedName>
        <fullName evidence="2">Uncharacterized protein</fullName>
    </submittedName>
</protein>
<comment type="caution">
    <text evidence="2">The sequence shown here is derived from an EMBL/GenBank/DDBJ whole genome shotgun (WGS) entry which is preliminary data.</text>
</comment>
<organism evidence="2 3">
    <name type="scientific">Halorubrum saccharovorum</name>
    <dbReference type="NCBI Taxonomy" id="2248"/>
    <lineage>
        <taxon>Archaea</taxon>
        <taxon>Methanobacteriati</taxon>
        <taxon>Methanobacteriota</taxon>
        <taxon>Stenosarchaea group</taxon>
        <taxon>Halobacteria</taxon>
        <taxon>Halobacteriales</taxon>
        <taxon>Haloferacaceae</taxon>
        <taxon>Halorubrum</taxon>
    </lineage>
</organism>
<evidence type="ECO:0000313" key="2">
    <source>
        <dbReference type="EMBL" id="KKF39506.1"/>
    </source>
</evidence>
<reference evidence="2 3" key="1">
    <citation type="journal article" date="2015" name="Genome Announc.">
        <title>Draft genome sequence of a Halorubrum H3 strain isolated from the burlinskoye salt lake (Altai Krai, Russia).</title>
        <authorList>
            <person name="Rozanov A.S."/>
            <person name="Bryanskaya A.V."/>
            <person name="Malup T.K."/>
            <person name="Kotenko A.V."/>
            <person name="Peltek S.E."/>
        </authorList>
    </citation>
    <scope>NUCLEOTIDE SEQUENCE [LARGE SCALE GENOMIC DNA]</scope>
    <source>
        <strain evidence="2 3">H3</strain>
    </source>
</reference>
<evidence type="ECO:0000313" key="3">
    <source>
        <dbReference type="Proteomes" id="UP000053331"/>
    </source>
</evidence>
<accession>A0A0F8AV01</accession>
<feature type="region of interest" description="Disordered" evidence="1">
    <location>
        <begin position="1"/>
        <end position="77"/>
    </location>
</feature>
<dbReference type="AlphaFoldDB" id="A0A0F8AV01"/>
<gene>
    <name evidence="2" type="ORF">FK85_28000</name>
</gene>
<feature type="non-terminal residue" evidence="2">
    <location>
        <position position="1"/>
    </location>
</feature>
<evidence type="ECO:0000256" key="1">
    <source>
        <dbReference type="SAM" id="MobiDB-lite"/>
    </source>
</evidence>
<feature type="compositionally biased region" description="Basic and acidic residues" evidence="1">
    <location>
        <begin position="16"/>
        <end position="29"/>
    </location>
</feature>
<dbReference type="Proteomes" id="UP000053331">
    <property type="component" value="Unassembled WGS sequence"/>
</dbReference>